<gene>
    <name evidence="1" type="ORF">EGR_08570</name>
</gene>
<accession>W6UT87</accession>
<dbReference type="AlphaFoldDB" id="W6UT87"/>
<protein>
    <submittedName>
        <fullName evidence="1">Uncharacterized protein</fullName>
    </submittedName>
</protein>
<proteinExistence type="predicted"/>
<dbReference type="CTD" id="36344285"/>
<organism evidence="1 2">
    <name type="scientific">Echinococcus granulosus</name>
    <name type="common">Hydatid tapeworm</name>
    <dbReference type="NCBI Taxonomy" id="6210"/>
    <lineage>
        <taxon>Eukaryota</taxon>
        <taxon>Metazoa</taxon>
        <taxon>Spiralia</taxon>
        <taxon>Lophotrochozoa</taxon>
        <taxon>Platyhelminthes</taxon>
        <taxon>Cestoda</taxon>
        <taxon>Eucestoda</taxon>
        <taxon>Cyclophyllidea</taxon>
        <taxon>Taeniidae</taxon>
        <taxon>Echinococcus</taxon>
        <taxon>Echinococcus granulosus group</taxon>
    </lineage>
</organism>
<keyword evidence="2" id="KW-1185">Reference proteome</keyword>
<dbReference type="Proteomes" id="UP000019149">
    <property type="component" value="Unassembled WGS sequence"/>
</dbReference>
<evidence type="ECO:0000313" key="2">
    <source>
        <dbReference type="Proteomes" id="UP000019149"/>
    </source>
</evidence>
<sequence>MNSGLMWHHPVGHLTTNNFLYNAAIQLVKTSKKRDIGDIKQQTGINSTGTINQHVDSLNKTVDNQRIQMYPLTFHELAEDDTTKHAIFKHCEMWNVIHSHESVNHFDRRQLWYILVKALDFLYNAAIQLVKTSKKRDIGDIKQQTGINSTGTINQHVDSLNKTVDNQRIQMYPLTFHELAEDDTTKHAIFKHCEMWNVIHSHESVNHFDRRQLWYILVKALGRRVGRGLV</sequence>
<evidence type="ECO:0000313" key="1">
    <source>
        <dbReference type="EMBL" id="EUB56604.1"/>
    </source>
</evidence>
<dbReference type="EMBL" id="APAU02000110">
    <property type="protein sequence ID" value="EUB56604.1"/>
    <property type="molecule type" value="Genomic_DNA"/>
</dbReference>
<comment type="caution">
    <text evidence="1">The sequence shown here is derived from an EMBL/GenBank/DDBJ whole genome shotgun (WGS) entry which is preliminary data.</text>
</comment>
<dbReference type="KEGG" id="egl:EGR_08570"/>
<name>W6UT87_ECHGR</name>
<dbReference type="RefSeq" id="XP_024347800.1">
    <property type="nucleotide sequence ID" value="XM_024497819.1"/>
</dbReference>
<dbReference type="GeneID" id="36344285"/>
<reference evidence="1 2" key="1">
    <citation type="journal article" date="2013" name="Nat. Genet.">
        <title>The genome of the hydatid tapeworm Echinococcus granulosus.</title>
        <authorList>
            <person name="Zheng H."/>
            <person name="Zhang W."/>
            <person name="Zhang L."/>
            <person name="Zhang Z."/>
            <person name="Li J."/>
            <person name="Lu G."/>
            <person name="Zhu Y."/>
            <person name="Wang Y."/>
            <person name="Huang Y."/>
            <person name="Liu J."/>
            <person name="Kang H."/>
            <person name="Chen J."/>
            <person name="Wang L."/>
            <person name="Chen A."/>
            <person name="Yu S."/>
            <person name="Gao Z."/>
            <person name="Jin L."/>
            <person name="Gu W."/>
            <person name="Wang Z."/>
            <person name="Zhao L."/>
            <person name="Shi B."/>
            <person name="Wen H."/>
            <person name="Lin R."/>
            <person name="Jones M.K."/>
            <person name="Brejova B."/>
            <person name="Vinar T."/>
            <person name="Zhao G."/>
            <person name="McManus D.P."/>
            <person name="Chen Z."/>
            <person name="Zhou Y."/>
            <person name="Wang S."/>
        </authorList>
    </citation>
    <scope>NUCLEOTIDE SEQUENCE [LARGE SCALE GENOMIC DNA]</scope>
</reference>